<feature type="disulfide bond" evidence="18">
    <location>
        <begin position="343"/>
        <end position="396"/>
    </location>
</feature>
<keyword evidence="10 19" id="KW-0675">Receptor</keyword>
<dbReference type="InterPro" id="IPR019594">
    <property type="entry name" value="Glu/Gly-bd"/>
</dbReference>
<evidence type="ECO:0000256" key="16">
    <source>
        <dbReference type="PIRSR" id="PIRSR601508-1"/>
    </source>
</evidence>
<comment type="function">
    <text evidence="19">Receptor for glutamate that functions as a ligand-gated ion channel in the central nervous system and plays an important role in excitatory synaptic transmission. L-glutamate acts as an excitatory neurotransmitter at many synapses in the central nervous system.</text>
</comment>
<keyword evidence="23" id="KW-1185">Reference proteome</keyword>
<evidence type="ECO:0000259" key="21">
    <source>
        <dbReference type="SMART" id="SM00918"/>
    </source>
</evidence>
<evidence type="ECO:0000256" key="11">
    <source>
        <dbReference type="ARBA" id="ARBA00023180"/>
    </source>
</evidence>
<dbReference type="Pfam" id="PF10613">
    <property type="entry name" value="Lig_chan-Glu_bd"/>
    <property type="match status" value="1"/>
</dbReference>
<evidence type="ECO:0000256" key="3">
    <source>
        <dbReference type="ARBA" id="ARBA00022475"/>
    </source>
</evidence>
<dbReference type="Pfam" id="PF00060">
    <property type="entry name" value="Lig_chan"/>
    <property type="match status" value="1"/>
</dbReference>
<dbReference type="SMART" id="SM00918">
    <property type="entry name" value="Lig_chan-Glu_bd"/>
    <property type="match status" value="1"/>
</dbReference>
<evidence type="ECO:0000256" key="8">
    <source>
        <dbReference type="ARBA" id="ARBA00023065"/>
    </source>
</evidence>
<keyword evidence="5 19" id="KW-0732">Signal</keyword>
<feature type="site" description="Crucial to convey clamshell closure to channel opening" evidence="17">
    <location>
        <position position="263"/>
    </location>
</feature>
<dbReference type="FunFam" id="3.40.190.10:FF:000398">
    <property type="entry name" value="Si:dkey-183j2.10"/>
    <property type="match status" value="1"/>
</dbReference>
<feature type="signal peptide" evidence="19">
    <location>
        <begin position="1"/>
        <end position="26"/>
    </location>
</feature>
<evidence type="ECO:0000256" key="7">
    <source>
        <dbReference type="ARBA" id="ARBA00023018"/>
    </source>
</evidence>
<feature type="transmembrane region" description="Helical" evidence="19">
    <location>
        <begin position="154"/>
        <end position="174"/>
    </location>
</feature>
<dbReference type="InterPro" id="IPR001508">
    <property type="entry name" value="Iono_Glu_rcpt_met"/>
</dbReference>
<dbReference type="CDD" id="cd13685">
    <property type="entry name" value="PBP2_iGluR_non_NMDA_like"/>
    <property type="match status" value="1"/>
</dbReference>
<dbReference type="Gene3D" id="1.10.287.70">
    <property type="match status" value="1"/>
</dbReference>
<dbReference type="SMART" id="SM00079">
    <property type="entry name" value="PBPe"/>
    <property type="match status" value="1"/>
</dbReference>
<feature type="binding site" evidence="16">
    <location>
        <position position="284"/>
    </location>
    <ligand>
        <name>L-glutamate</name>
        <dbReference type="ChEBI" id="CHEBI:29985"/>
    </ligand>
</feature>
<dbReference type="STRING" id="623744.A0A553NM69"/>
<keyword evidence="3 19" id="KW-1003">Cell membrane</keyword>
<gene>
    <name evidence="22" type="ORF">DNTS_015915</name>
</gene>
<feature type="transmembrane region" description="Helical" evidence="19">
    <location>
        <begin position="413"/>
        <end position="431"/>
    </location>
</feature>
<dbReference type="Proteomes" id="UP000316079">
    <property type="component" value="Unassembled WGS sequence"/>
</dbReference>
<feature type="transmembrane region" description="Helical" evidence="19">
    <location>
        <begin position="228"/>
        <end position="247"/>
    </location>
</feature>
<keyword evidence="13 19" id="KW-1071">Ligand-gated ion channel</keyword>
<name>A0A553NM69_9TELE</name>
<keyword evidence="11" id="KW-0325">Glycoprotein</keyword>
<sequence length="477" mass="52336">MIRMSKMLVFVSLCLVWLLGSDICIAARQELTVTTIKQDPYTMSKGSQLEGYCMDLLTELAKKLGFKYKVHLVKDGSYGRQDETGNWNGMIGEVVRGEADLAVAPLTLTAAREKAVGMTKPYMQTGISILLRKDIISEEAGFFDFLSPFSGETWFGILIAYFVTAVCICIVARLSPCEWSQPETEPNNFTLLHSLWYAAGALSLQAHRLVLCSSAIQGAGPHPKAVSGRVISCTWWLFSVVLLACYFSSLSSAPGSDSAPLMIKGFEDLANQDVMEYGTLSGSSTLAFFKNSNNPSYRRIYEHMERRKSFVSSMDEGVQRAKEGNYAFIGESVSLDLAVARHCELIRAHEVIGMRGYSIVTPLGSSMLKNLSIAILQLSEAGELAYLRTKWWASSCLPENAKASSLRAHSIKGIFLVLAIGLGIGVVLSLLELTSKSRSTAGEQKKSCCTVLTQELSQRLRMTNTKPEQETADKSKA</sequence>
<reference evidence="22 23" key="1">
    <citation type="journal article" date="2019" name="Sci. Data">
        <title>Hybrid genome assembly and annotation of Danionella translucida.</title>
        <authorList>
            <person name="Kadobianskyi M."/>
            <person name="Schulze L."/>
            <person name="Schuelke M."/>
            <person name="Judkewitz B."/>
        </authorList>
    </citation>
    <scope>NUCLEOTIDE SEQUENCE [LARGE SCALE GENOMIC DNA]</scope>
    <source>
        <strain evidence="22 23">Bolton</strain>
    </source>
</reference>
<keyword evidence="12 19" id="KW-0628">Postsynaptic cell membrane</keyword>
<dbReference type="OrthoDB" id="5984008at2759"/>
<dbReference type="EMBL" id="SRMA01026841">
    <property type="protein sequence ID" value="TRY66535.1"/>
    <property type="molecule type" value="Genomic_DNA"/>
</dbReference>
<dbReference type="GO" id="GO:0045211">
    <property type="term" value="C:postsynaptic membrane"/>
    <property type="evidence" value="ECO:0007669"/>
    <property type="project" value="UniProtKB-SubCell"/>
</dbReference>
<dbReference type="InterPro" id="IPR015683">
    <property type="entry name" value="Ionotropic_Glu_rcpt"/>
</dbReference>
<evidence type="ECO:0000256" key="4">
    <source>
        <dbReference type="ARBA" id="ARBA00022692"/>
    </source>
</evidence>
<dbReference type="FunFam" id="3.40.190.10:FF:000364">
    <property type="entry name" value="Si:dkey-183j2.10"/>
    <property type="match status" value="1"/>
</dbReference>
<evidence type="ECO:0000256" key="14">
    <source>
        <dbReference type="ARBA" id="ARBA00023303"/>
    </source>
</evidence>
<evidence type="ECO:0000256" key="19">
    <source>
        <dbReference type="RuleBase" id="RU367118"/>
    </source>
</evidence>
<evidence type="ECO:0000256" key="1">
    <source>
        <dbReference type="ARBA" id="ARBA00008685"/>
    </source>
</evidence>
<keyword evidence="2 19" id="KW-0813">Transport</keyword>
<comment type="similarity">
    <text evidence="1 19">Belongs to the glutamate-gated ion channel (TC 1.A.10.1) family.</text>
</comment>
<evidence type="ECO:0000256" key="9">
    <source>
        <dbReference type="ARBA" id="ARBA00023136"/>
    </source>
</evidence>
<keyword evidence="4 19" id="KW-0812">Transmembrane</keyword>
<feature type="binding site" evidence="16">
    <location>
        <position position="331"/>
    </location>
    <ligand>
        <name>L-glutamate</name>
        <dbReference type="ChEBI" id="CHEBI:29985"/>
    </ligand>
</feature>
<comment type="subcellular location">
    <subcellularLocation>
        <location evidence="15 19">Postsynaptic cell membrane</location>
        <topology evidence="15 19">Multi-pass membrane protein</topology>
    </subcellularLocation>
</comment>
<evidence type="ECO:0000256" key="15">
    <source>
        <dbReference type="ARBA" id="ARBA00034104"/>
    </source>
</evidence>
<evidence type="ECO:0000256" key="17">
    <source>
        <dbReference type="PIRSR" id="PIRSR601508-2"/>
    </source>
</evidence>
<evidence type="ECO:0000256" key="12">
    <source>
        <dbReference type="ARBA" id="ARBA00023257"/>
    </source>
</evidence>
<dbReference type="GO" id="GO:0038023">
    <property type="term" value="F:signaling receptor activity"/>
    <property type="evidence" value="ECO:0007669"/>
    <property type="project" value="InterPro"/>
</dbReference>
<evidence type="ECO:0000313" key="23">
    <source>
        <dbReference type="Proteomes" id="UP000316079"/>
    </source>
</evidence>
<dbReference type="AlphaFoldDB" id="A0A553NM69"/>
<comment type="caution">
    <text evidence="22">The sequence shown here is derived from an EMBL/GenBank/DDBJ whole genome shotgun (WGS) entry which is preliminary data.</text>
</comment>
<feature type="binding site" evidence="16">
    <location>
        <position position="112"/>
    </location>
    <ligand>
        <name>L-glutamate</name>
        <dbReference type="ChEBI" id="CHEBI:29985"/>
    </ligand>
</feature>
<evidence type="ECO:0000256" key="2">
    <source>
        <dbReference type="ARBA" id="ARBA00022448"/>
    </source>
</evidence>
<proteinExistence type="inferred from homology"/>
<feature type="domain" description="Ionotropic glutamate receptor L-glutamate and glycine-binding" evidence="21">
    <location>
        <begin position="40"/>
        <end position="96"/>
    </location>
</feature>
<dbReference type="GO" id="GO:0015276">
    <property type="term" value="F:ligand-gated monoatomic ion channel activity"/>
    <property type="evidence" value="ECO:0007669"/>
    <property type="project" value="InterPro"/>
</dbReference>
<feature type="site" description="Interaction with the cone snail toxin Con-ikot-ikot" evidence="17">
    <location>
        <position position="290"/>
    </location>
</feature>
<evidence type="ECO:0000259" key="20">
    <source>
        <dbReference type="SMART" id="SM00079"/>
    </source>
</evidence>
<keyword evidence="18" id="KW-1015">Disulfide bond</keyword>
<evidence type="ECO:0000256" key="18">
    <source>
        <dbReference type="PIRSR" id="PIRSR601508-3"/>
    </source>
</evidence>
<keyword evidence="9 19" id="KW-0472">Membrane</keyword>
<accession>A0A553NM69</accession>
<feature type="domain" description="Ionotropic glutamate receptor C-terminal" evidence="20">
    <location>
        <begin position="30"/>
        <end position="394"/>
    </location>
</feature>
<keyword evidence="14 19" id="KW-0407">Ion channel</keyword>
<evidence type="ECO:0000256" key="5">
    <source>
        <dbReference type="ARBA" id="ARBA00022729"/>
    </source>
</evidence>
<dbReference type="SUPFAM" id="SSF53850">
    <property type="entry name" value="Periplasmic binding protein-like II"/>
    <property type="match status" value="1"/>
</dbReference>
<organism evidence="22 23">
    <name type="scientific">Danionella cerebrum</name>
    <dbReference type="NCBI Taxonomy" id="2873325"/>
    <lineage>
        <taxon>Eukaryota</taxon>
        <taxon>Metazoa</taxon>
        <taxon>Chordata</taxon>
        <taxon>Craniata</taxon>
        <taxon>Vertebrata</taxon>
        <taxon>Euteleostomi</taxon>
        <taxon>Actinopterygii</taxon>
        <taxon>Neopterygii</taxon>
        <taxon>Teleostei</taxon>
        <taxon>Ostariophysi</taxon>
        <taxon>Cypriniformes</taxon>
        <taxon>Danionidae</taxon>
        <taxon>Danioninae</taxon>
        <taxon>Danionella</taxon>
    </lineage>
</organism>
<evidence type="ECO:0000256" key="10">
    <source>
        <dbReference type="ARBA" id="ARBA00023170"/>
    </source>
</evidence>
<keyword evidence="8 19" id="KW-0406">Ion transport</keyword>
<keyword evidence="6 19" id="KW-1133">Transmembrane helix</keyword>
<evidence type="ECO:0000256" key="6">
    <source>
        <dbReference type="ARBA" id="ARBA00022989"/>
    </source>
</evidence>
<evidence type="ECO:0000256" key="13">
    <source>
        <dbReference type="ARBA" id="ARBA00023286"/>
    </source>
</evidence>
<dbReference type="InterPro" id="IPR001320">
    <property type="entry name" value="Iontro_rcpt_C"/>
</dbReference>
<dbReference type="PANTHER" id="PTHR18966">
    <property type="entry name" value="IONOTROPIC GLUTAMATE RECEPTOR"/>
    <property type="match status" value="1"/>
</dbReference>
<dbReference type="FunFam" id="1.10.287.70:FF:000143">
    <property type="entry name" value="Probable glutamate receptor"/>
    <property type="match status" value="1"/>
</dbReference>
<protein>
    <recommendedName>
        <fullName evidence="19">Glutamate receptor</fullName>
    </recommendedName>
</protein>
<evidence type="ECO:0000313" key="22">
    <source>
        <dbReference type="EMBL" id="TRY66535.1"/>
    </source>
</evidence>
<dbReference type="Gene3D" id="3.40.190.10">
    <property type="entry name" value="Periplasmic binding protein-like II"/>
    <property type="match status" value="1"/>
</dbReference>
<dbReference type="PRINTS" id="PR00177">
    <property type="entry name" value="NMDARECEPTOR"/>
</dbReference>
<feature type="binding site" evidence="16">
    <location>
        <position position="285"/>
    </location>
    <ligand>
        <name>L-glutamate</name>
        <dbReference type="ChEBI" id="CHEBI:29985"/>
    </ligand>
</feature>
<feature type="binding site" evidence="16">
    <location>
        <position position="107"/>
    </location>
    <ligand>
        <name>L-glutamate</name>
        <dbReference type="ChEBI" id="CHEBI:29985"/>
    </ligand>
</feature>
<keyword evidence="7 19" id="KW-0770">Synapse</keyword>
<feature type="chain" id="PRO_5027142688" description="Glutamate receptor" evidence="19">
    <location>
        <begin position="27"/>
        <end position="477"/>
    </location>
</feature>
<feature type="binding site" evidence="16">
    <location>
        <position position="105"/>
    </location>
    <ligand>
        <name>L-glutamate</name>
        <dbReference type="ChEBI" id="CHEBI:29985"/>
    </ligand>
</feature>